<dbReference type="PRINTS" id="PR00116">
    <property type="entry name" value="ARGINASE"/>
</dbReference>
<feature type="region of interest" description="Disordered" evidence="5">
    <location>
        <begin position="32"/>
        <end position="116"/>
    </location>
</feature>
<evidence type="ECO:0008006" key="8">
    <source>
        <dbReference type="Google" id="ProtNLM"/>
    </source>
</evidence>
<dbReference type="Gene3D" id="3.40.800.10">
    <property type="entry name" value="Ureohydrolase domain"/>
    <property type="match status" value="1"/>
</dbReference>
<organism evidence="6 7">
    <name type="scientific">Vallicoccus soli</name>
    <dbReference type="NCBI Taxonomy" id="2339232"/>
    <lineage>
        <taxon>Bacteria</taxon>
        <taxon>Bacillati</taxon>
        <taxon>Actinomycetota</taxon>
        <taxon>Actinomycetes</taxon>
        <taxon>Motilibacterales</taxon>
        <taxon>Vallicoccaceae</taxon>
        <taxon>Vallicoccus</taxon>
    </lineage>
</organism>
<protein>
    <recommendedName>
        <fullName evidence="8">Arginase family protein</fullName>
    </recommendedName>
</protein>
<dbReference type="Proteomes" id="UP000265614">
    <property type="component" value="Unassembled WGS sequence"/>
</dbReference>
<evidence type="ECO:0000313" key="7">
    <source>
        <dbReference type="Proteomes" id="UP000265614"/>
    </source>
</evidence>
<dbReference type="Pfam" id="PF00491">
    <property type="entry name" value="Arginase"/>
    <property type="match status" value="1"/>
</dbReference>
<keyword evidence="3" id="KW-0464">Manganese</keyword>
<evidence type="ECO:0000256" key="4">
    <source>
        <dbReference type="PROSITE-ProRule" id="PRU00742"/>
    </source>
</evidence>
<keyword evidence="1" id="KW-0479">Metal-binding</keyword>
<dbReference type="EMBL" id="QZEZ01000002">
    <property type="protein sequence ID" value="RJK96947.1"/>
    <property type="molecule type" value="Genomic_DNA"/>
</dbReference>
<evidence type="ECO:0000313" key="6">
    <source>
        <dbReference type="EMBL" id="RJK96947.1"/>
    </source>
</evidence>
<comment type="caution">
    <text evidence="6">The sequence shown here is derived from an EMBL/GenBank/DDBJ whole genome shotgun (WGS) entry which is preliminary data.</text>
</comment>
<evidence type="ECO:0000256" key="5">
    <source>
        <dbReference type="SAM" id="MobiDB-lite"/>
    </source>
</evidence>
<dbReference type="OrthoDB" id="9788689at2"/>
<keyword evidence="7" id="KW-1185">Reference proteome</keyword>
<accession>A0A3A3Z7Y1</accession>
<name>A0A3A3Z7Y1_9ACTN</name>
<reference evidence="6 7" key="1">
    <citation type="submission" date="2018-09" db="EMBL/GenBank/DDBJ databases">
        <title>YIM 75000 draft genome.</title>
        <authorList>
            <person name="Tang S."/>
            <person name="Feng Y."/>
        </authorList>
    </citation>
    <scope>NUCLEOTIDE SEQUENCE [LARGE SCALE GENOMIC DNA]</scope>
    <source>
        <strain evidence="6 7">YIM 75000</strain>
    </source>
</reference>
<proteinExistence type="inferred from homology"/>
<dbReference type="PANTHER" id="PTHR43782:SF3">
    <property type="entry name" value="ARGINASE"/>
    <property type="match status" value="1"/>
</dbReference>
<comment type="similarity">
    <text evidence="4">Belongs to the arginase family.</text>
</comment>
<keyword evidence="2" id="KW-0378">Hydrolase</keyword>
<evidence type="ECO:0000256" key="1">
    <source>
        <dbReference type="ARBA" id="ARBA00022723"/>
    </source>
</evidence>
<dbReference type="PROSITE" id="PS51409">
    <property type="entry name" value="ARGINASE_2"/>
    <property type="match status" value="1"/>
</dbReference>
<gene>
    <name evidence="6" type="ORF">D5H78_06790</name>
</gene>
<dbReference type="AlphaFoldDB" id="A0A3A3Z7Y1"/>
<dbReference type="GO" id="GO:0030145">
    <property type="term" value="F:manganese ion binding"/>
    <property type="evidence" value="ECO:0007669"/>
    <property type="project" value="TreeGrafter"/>
</dbReference>
<dbReference type="PANTHER" id="PTHR43782">
    <property type="entry name" value="ARGINASE"/>
    <property type="match status" value="1"/>
</dbReference>
<feature type="region of interest" description="Disordered" evidence="5">
    <location>
        <begin position="327"/>
        <end position="351"/>
    </location>
</feature>
<dbReference type="InterPro" id="IPR006035">
    <property type="entry name" value="Ureohydrolase"/>
</dbReference>
<feature type="compositionally biased region" description="Basic and acidic residues" evidence="5">
    <location>
        <begin position="327"/>
        <end position="336"/>
    </location>
</feature>
<sequence length="351" mass="36070">MLVDHEGDAPEHPHLPDVTVRSQHLAQALHEGVARRGGGPCGAARRCGAGHGPPPRGRVRTPTVAPARPRVKGGPGPGPCGRTRSGRPRRSAPLAGPRPLAPTRGGRVGGPSGLLDEPGLARLVRRTRRAVTGARRAGLRPLLVGGDCAVVLDALAALRDEHGRAGLLMADGHEDAWPPRASTTGEASDSELGVALGLVPDPPRELREVGGVVAPSAVALLGLRDRDELDAAGVATLAAVVGTSVGAAHVPDRPGALVREALQRLDAPAWRLHVDLDVQRTGAFPAVGYPQPGGLTWDQLTELAVTAWRSPGCAGASVAVYDPDLDPDRRSARRPVDVLGELVGDPGAAGG</sequence>
<evidence type="ECO:0000256" key="2">
    <source>
        <dbReference type="ARBA" id="ARBA00022801"/>
    </source>
</evidence>
<dbReference type="GO" id="GO:0004053">
    <property type="term" value="F:arginase activity"/>
    <property type="evidence" value="ECO:0007669"/>
    <property type="project" value="TreeGrafter"/>
</dbReference>
<evidence type="ECO:0000256" key="3">
    <source>
        <dbReference type="ARBA" id="ARBA00023211"/>
    </source>
</evidence>
<dbReference type="SUPFAM" id="SSF52768">
    <property type="entry name" value="Arginase/deacetylase"/>
    <property type="match status" value="1"/>
</dbReference>
<dbReference type="GO" id="GO:0005829">
    <property type="term" value="C:cytosol"/>
    <property type="evidence" value="ECO:0007669"/>
    <property type="project" value="TreeGrafter"/>
</dbReference>
<dbReference type="InterPro" id="IPR023696">
    <property type="entry name" value="Ureohydrolase_dom_sf"/>
</dbReference>